<dbReference type="KEGG" id="gbr:Gbro_4305"/>
<feature type="transmembrane region" description="Helical" evidence="1">
    <location>
        <begin position="516"/>
        <end position="535"/>
    </location>
</feature>
<dbReference type="AlphaFoldDB" id="D0L5W3"/>
<accession>D0L5W3</accession>
<dbReference type="Proteomes" id="UP000001219">
    <property type="component" value="Chromosome"/>
</dbReference>
<gene>
    <name evidence="2" type="ordered locus">Gbro_4305</name>
</gene>
<keyword evidence="1" id="KW-0812">Transmembrane</keyword>
<dbReference type="EMBL" id="CP001802">
    <property type="protein sequence ID" value="ACY23449.1"/>
    <property type="molecule type" value="Genomic_DNA"/>
</dbReference>
<reference evidence="2 3" key="2">
    <citation type="journal article" date="2010" name="Stand. Genomic Sci.">
        <title>Complete genome sequence of Gordonia bronchialis type strain (3410).</title>
        <authorList>
            <person name="Ivanova N."/>
            <person name="Sikorski J."/>
            <person name="Jando M."/>
            <person name="Lapidus A."/>
            <person name="Nolan M."/>
            <person name="Lucas S."/>
            <person name="Del Rio T.G."/>
            <person name="Tice H."/>
            <person name="Copeland A."/>
            <person name="Cheng J.F."/>
            <person name="Chen F."/>
            <person name="Bruce D."/>
            <person name="Goodwin L."/>
            <person name="Pitluck S."/>
            <person name="Mavromatis K."/>
            <person name="Ovchinnikova G."/>
            <person name="Pati A."/>
            <person name="Chen A."/>
            <person name="Palaniappan K."/>
            <person name="Land M."/>
            <person name="Hauser L."/>
            <person name="Chang Y.J."/>
            <person name="Jeffries C.D."/>
            <person name="Chain P."/>
            <person name="Saunders E."/>
            <person name="Han C."/>
            <person name="Detter J.C."/>
            <person name="Brettin T."/>
            <person name="Rohde M."/>
            <person name="Goker M."/>
            <person name="Bristow J."/>
            <person name="Eisen J.A."/>
            <person name="Markowitz V."/>
            <person name="Hugenholtz P."/>
            <person name="Klenk H.P."/>
            <person name="Kyrpides N.C."/>
        </authorList>
    </citation>
    <scope>NUCLEOTIDE SEQUENCE [LARGE SCALE GENOMIC DNA]</scope>
    <source>
        <strain evidence="3">ATCC 25592 / DSM 43247 / BCRC 13721 / JCM 3198 / KCTC 3076 / NBRC 16047 / NCTC 10667</strain>
    </source>
</reference>
<dbReference type="STRING" id="526226.Gbro_4305"/>
<evidence type="ECO:0000313" key="2">
    <source>
        <dbReference type="EMBL" id="ACY23449.1"/>
    </source>
</evidence>
<feature type="transmembrane region" description="Helical" evidence="1">
    <location>
        <begin position="246"/>
        <end position="264"/>
    </location>
</feature>
<feature type="transmembrane region" description="Helical" evidence="1">
    <location>
        <begin position="547"/>
        <end position="570"/>
    </location>
</feature>
<evidence type="ECO:0000313" key="3">
    <source>
        <dbReference type="Proteomes" id="UP000001219"/>
    </source>
</evidence>
<dbReference type="InterPro" id="IPR019286">
    <property type="entry name" value="DUF2339_TM"/>
</dbReference>
<keyword evidence="3" id="KW-1185">Reference proteome</keyword>
<dbReference type="PANTHER" id="PTHR38434">
    <property type="entry name" value="BLL2549 PROTEIN"/>
    <property type="match status" value="1"/>
</dbReference>
<feature type="transmembrane region" description="Helical" evidence="1">
    <location>
        <begin position="394"/>
        <end position="414"/>
    </location>
</feature>
<keyword evidence="1" id="KW-1133">Transmembrane helix</keyword>
<feature type="transmembrane region" description="Helical" evidence="1">
    <location>
        <begin position="221"/>
        <end position="240"/>
    </location>
</feature>
<dbReference type="eggNOG" id="COG5373">
    <property type="taxonomic scope" value="Bacteria"/>
</dbReference>
<feature type="transmembrane region" description="Helical" evidence="1">
    <location>
        <begin position="426"/>
        <end position="444"/>
    </location>
</feature>
<feature type="transmembrane region" description="Helical" evidence="1">
    <location>
        <begin position="450"/>
        <end position="470"/>
    </location>
</feature>
<feature type="transmembrane region" description="Helical" evidence="1">
    <location>
        <begin position="318"/>
        <end position="337"/>
    </location>
</feature>
<organism evidence="2 3">
    <name type="scientific">Gordonia bronchialis (strain ATCC 25592 / DSM 43247 / BCRC 13721 / JCM 3198 / KCTC 3076 / NBRC 16047 / NCTC 10667)</name>
    <name type="common">Rhodococcus bronchialis</name>
    <dbReference type="NCBI Taxonomy" id="526226"/>
    <lineage>
        <taxon>Bacteria</taxon>
        <taxon>Bacillati</taxon>
        <taxon>Actinomycetota</taxon>
        <taxon>Actinomycetes</taxon>
        <taxon>Mycobacteriales</taxon>
        <taxon>Gordoniaceae</taxon>
        <taxon>Gordonia</taxon>
    </lineage>
</organism>
<name>D0L5W3_GORB4</name>
<feature type="transmembrane region" description="Helical" evidence="1">
    <location>
        <begin position="582"/>
        <end position="600"/>
    </location>
</feature>
<feature type="transmembrane region" description="Helical" evidence="1">
    <location>
        <begin position="482"/>
        <end position="504"/>
    </location>
</feature>
<proteinExistence type="predicted"/>
<feature type="transmembrane region" description="Helical" evidence="1">
    <location>
        <begin position="371"/>
        <end position="388"/>
    </location>
</feature>
<feature type="transmembrane region" description="Helical" evidence="1">
    <location>
        <begin position="640"/>
        <end position="658"/>
    </location>
</feature>
<evidence type="ECO:0000256" key="1">
    <source>
        <dbReference type="SAM" id="Phobius"/>
    </source>
</evidence>
<feature type="transmembrane region" description="Helical" evidence="1">
    <location>
        <begin position="160"/>
        <end position="184"/>
    </location>
</feature>
<protein>
    <submittedName>
        <fullName evidence="2">Membrane protein-like protein</fullName>
    </submittedName>
</protein>
<feature type="transmembrane region" description="Helical" evidence="1">
    <location>
        <begin position="190"/>
        <end position="209"/>
    </location>
</feature>
<feature type="transmembrane region" description="Helical" evidence="1">
    <location>
        <begin position="612"/>
        <end position="634"/>
    </location>
</feature>
<dbReference type="HOGENOM" id="CLU_017536_1_0_11"/>
<feature type="transmembrane region" description="Helical" evidence="1">
    <location>
        <begin position="343"/>
        <end position="364"/>
    </location>
</feature>
<reference evidence="3" key="1">
    <citation type="submission" date="2009-10" db="EMBL/GenBank/DDBJ databases">
        <title>The complete chromosome of Gordonia bronchialis DSM 43247.</title>
        <authorList>
            <consortium name="US DOE Joint Genome Institute (JGI-PGF)"/>
            <person name="Lucas S."/>
            <person name="Copeland A."/>
            <person name="Lapidus A."/>
            <person name="Glavina del Rio T."/>
            <person name="Dalin E."/>
            <person name="Tice H."/>
            <person name="Bruce D."/>
            <person name="Goodwin L."/>
            <person name="Pitluck S."/>
            <person name="Kyrpides N."/>
            <person name="Mavromatis K."/>
            <person name="Ivanova N."/>
            <person name="Ovchinnikova G."/>
            <person name="Saunders E."/>
            <person name="Brettin T."/>
            <person name="Detter J.C."/>
            <person name="Han C."/>
            <person name="Larimer F."/>
            <person name="Land M."/>
            <person name="Hauser L."/>
            <person name="Markowitz V."/>
            <person name="Cheng J.-F."/>
            <person name="Hugenholtz P."/>
            <person name="Woyke T."/>
            <person name="Wu D."/>
            <person name="Jando M."/>
            <person name="Schneider S."/>
            <person name="Goeker M."/>
            <person name="Klenk H.-P."/>
            <person name="Eisen J.A."/>
        </authorList>
    </citation>
    <scope>NUCLEOTIDE SEQUENCE [LARGE SCALE GENOMIC DNA]</scope>
    <source>
        <strain evidence="3">ATCC 25592 / DSM 43247 / BCRC 13721 / JCM 3198 / KCTC 3076 / NBRC 16047 / NCTC 10667</strain>
    </source>
</reference>
<feature type="transmembrane region" description="Helical" evidence="1">
    <location>
        <begin position="271"/>
        <end position="288"/>
    </location>
</feature>
<keyword evidence="1" id="KW-0472">Membrane</keyword>
<dbReference type="PANTHER" id="PTHR38434:SF1">
    <property type="entry name" value="BLL2549 PROTEIN"/>
    <property type="match status" value="1"/>
</dbReference>
<feature type="transmembrane region" description="Helical" evidence="1">
    <location>
        <begin position="294"/>
        <end position="311"/>
    </location>
</feature>
<dbReference type="Pfam" id="PF10101">
    <property type="entry name" value="DUF2339"/>
    <property type="match status" value="1"/>
</dbReference>
<sequence length="679" mass="69105">MFGDDAEPTLEYMTATNPLDATPAGALDRIRGEFADISRRMTTVSTELTELQRLITAPAPAVPGPPPPPSTPYPSTPYPSTTAGFVPPNVVSTPRHVPPVPPQPRLFPATAAHPYPGPPAHLPPRPYAPPFTPVPAPRKPSTPLSERIAAATERGLIGKILAGVGVAITLIGVVLLLVLAAQAGVLRPEIRVAGGAVLAAVLFGLGVWLGGKPEKRSGASALVATGVAAALFDVLAATAIYHWLPAYAAIVVAAVIAAGGLRVAHVWSSQALGLMVSIPLMALAPFLTGGADELLIGFLLVYVAATLWIQLGRNWIAMHAVNTAASTLPLLFVVVFTPEVDRWFFTVAVVTNVVLAVGSSIALMPSSREPIVAALIAAVSIIPMIGAANVTGEIVAASILGGITVVLVLIALAGAGLPGVNREVRVVWLSSAAVTALTAAGTVLDGFGMSVAVAGIAVVTGIAAVTAVTSVSAKDLGVPLRIIATVFTGLALLSTAASGSLAQLFVVDALPTSEQVLLLVVVALTLAAVAVLTYTWGQAAGHQQQTIAIVGSLFALWLVTLGCVGLGTLIGAGTDAGIRGGHAAATIVWVLAAAVGLLWARRQRGGSRAVTLTASLAVIAAAVAKLFLFDLAALDGVFRVIAFIVVGLLLLSLGVAYAQSLSSDERDGHPVAAPLTRHN</sequence>